<comment type="caution">
    <text evidence="4">The sequence shown here is derived from an EMBL/GenBank/DDBJ whole genome shotgun (WGS) entry which is preliminary data.</text>
</comment>
<comment type="similarity">
    <text evidence="1">Belongs to the NAD(P)H dehydrogenase (quinone) family.</text>
</comment>
<protein>
    <submittedName>
        <fullName evidence="4">NAD(P)H-dependent oxidoreductase</fullName>
        <ecNumber evidence="4">1.-.-.-</ecNumber>
        <ecNumber evidence="4">1.6.99.-</ecNumber>
    </submittedName>
</protein>
<dbReference type="PANTHER" id="PTHR10204">
    <property type="entry name" value="NAD P H OXIDOREDUCTASE-RELATED"/>
    <property type="match status" value="1"/>
</dbReference>
<dbReference type="EMBL" id="JBHUFA010000001">
    <property type="protein sequence ID" value="MFD1694855.1"/>
    <property type="molecule type" value="Genomic_DNA"/>
</dbReference>
<evidence type="ECO:0000313" key="4">
    <source>
        <dbReference type="EMBL" id="MFD1694855.1"/>
    </source>
</evidence>
<dbReference type="GO" id="GO:0016491">
    <property type="term" value="F:oxidoreductase activity"/>
    <property type="evidence" value="ECO:0007669"/>
    <property type="project" value="UniProtKB-KW"/>
</dbReference>
<dbReference type="InterPro" id="IPR051545">
    <property type="entry name" value="NAD(P)H_dehydrogenase_qn"/>
</dbReference>
<evidence type="ECO:0000259" key="3">
    <source>
        <dbReference type="Pfam" id="PF02525"/>
    </source>
</evidence>
<organism evidence="4 5">
    <name type="scientific">Roseibium aestuarii</name>
    <dbReference type="NCBI Taxonomy" id="2600299"/>
    <lineage>
        <taxon>Bacteria</taxon>
        <taxon>Pseudomonadati</taxon>
        <taxon>Pseudomonadota</taxon>
        <taxon>Alphaproteobacteria</taxon>
        <taxon>Hyphomicrobiales</taxon>
        <taxon>Stappiaceae</taxon>
        <taxon>Roseibium</taxon>
    </lineage>
</organism>
<gene>
    <name evidence="4" type="ORF">ACFSC7_04950</name>
</gene>
<proteinExistence type="inferred from homology"/>
<evidence type="ECO:0000256" key="1">
    <source>
        <dbReference type="ARBA" id="ARBA00006252"/>
    </source>
</evidence>
<name>A0ABW4JSL0_9HYPH</name>
<evidence type="ECO:0000313" key="5">
    <source>
        <dbReference type="Proteomes" id="UP001597327"/>
    </source>
</evidence>
<accession>A0ABW4JSL0</accession>
<dbReference type="Pfam" id="PF02525">
    <property type="entry name" value="Flavodoxin_2"/>
    <property type="match status" value="1"/>
</dbReference>
<reference evidence="5" key="1">
    <citation type="journal article" date="2019" name="Int. J. Syst. Evol. Microbiol.">
        <title>The Global Catalogue of Microorganisms (GCM) 10K type strain sequencing project: providing services to taxonomists for standard genome sequencing and annotation.</title>
        <authorList>
            <consortium name="The Broad Institute Genomics Platform"/>
            <consortium name="The Broad Institute Genome Sequencing Center for Infectious Disease"/>
            <person name="Wu L."/>
            <person name="Ma J."/>
        </authorList>
    </citation>
    <scope>NUCLEOTIDE SEQUENCE [LARGE SCALE GENOMIC DNA]</scope>
    <source>
        <strain evidence="5">JCM 3369</strain>
    </source>
</reference>
<dbReference type="EC" id="1.6.99.-" evidence="4"/>
<dbReference type="Proteomes" id="UP001597327">
    <property type="component" value="Unassembled WGS sequence"/>
</dbReference>
<dbReference type="EC" id="1.-.-.-" evidence="4"/>
<evidence type="ECO:0000256" key="2">
    <source>
        <dbReference type="ARBA" id="ARBA00023002"/>
    </source>
</evidence>
<keyword evidence="5" id="KW-1185">Reference proteome</keyword>
<dbReference type="SUPFAM" id="SSF52218">
    <property type="entry name" value="Flavoproteins"/>
    <property type="match status" value="1"/>
</dbReference>
<dbReference type="InterPro" id="IPR029039">
    <property type="entry name" value="Flavoprotein-like_sf"/>
</dbReference>
<sequence length="194" mass="21987">MPKKILLLDGHPASETLCHGLMQAYETGARAAGHELRVHRLSAMAFDPDLGISRFRDAPPLEPALQAFWDDLEWCEHLVIVHPLWWGGWPAKLKGLIDRSFLHGKAFRYVDGQALPEALLKGRTARILMTSDTPRFFLHWIYGFGLRRQVRQQILEFCGVKLKGISEFSPVRGSKPDKRAAWLEKAHKLGTQGV</sequence>
<dbReference type="PANTHER" id="PTHR10204:SF34">
    <property type="entry name" value="NAD(P)H DEHYDROGENASE [QUINONE] 1 ISOFORM 1"/>
    <property type="match status" value="1"/>
</dbReference>
<dbReference type="Gene3D" id="3.40.50.360">
    <property type="match status" value="1"/>
</dbReference>
<dbReference type="InterPro" id="IPR003680">
    <property type="entry name" value="Flavodoxin_fold"/>
</dbReference>
<feature type="domain" description="Flavodoxin-like fold" evidence="3">
    <location>
        <begin position="3"/>
        <end position="175"/>
    </location>
</feature>
<dbReference type="RefSeq" id="WP_149891340.1">
    <property type="nucleotide sequence ID" value="NZ_JBHUFA010000001.1"/>
</dbReference>
<keyword evidence="2 4" id="KW-0560">Oxidoreductase</keyword>